<dbReference type="EMBL" id="GBXM01065229">
    <property type="protein sequence ID" value="JAH43348.1"/>
    <property type="molecule type" value="Transcribed_RNA"/>
</dbReference>
<organism evidence="1">
    <name type="scientific">Anguilla anguilla</name>
    <name type="common">European freshwater eel</name>
    <name type="synonym">Muraena anguilla</name>
    <dbReference type="NCBI Taxonomy" id="7936"/>
    <lineage>
        <taxon>Eukaryota</taxon>
        <taxon>Metazoa</taxon>
        <taxon>Chordata</taxon>
        <taxon>Craniata</taxon>
        <taxon>Vertebrata</taxon>
        <taxon>Euteleostomi</taxon>
        <taxon>Actinopterygii</taxon>
        <taxon>Neopterygii</taxon>
        <taxon>Teleostei</taxon>
        <taxon>Anguilliformes</taxon>
        <taxon>Anguillidae</taxon>
        <taxon>Anguilla</taxon>
    </lineage>
</organism>
<accession>A0A0E9SS72</accession>
<reference evidence="1" key="1">
    <citation type="submission" date="2014-11" db="EMBL/GenBank/DDBJ databases">
        <authorList>
            <person name="Amaro Gonzalez C."/>
        </authorList>
    </citation>
    <scope>NUCLEOTIDE SEQUENCE</scope>
</reference>
<evidence type="ECO:0000313" key="1">
    <source>
        <dbReference type="EMBL" id="JAH43348.1"/>
    </source>
</evidence>
<proteinExistence type="predicted"/>
<dbReference type="AlphaFoldDB" id="A0A0E9SS72"/>
<name>A0A0E9SS72_ANGAN</name>
<sequence length="69" mass="8062">MHCCKSQHIQIFHYKSTVLTEETHCCIISKWELQAFSQHSGLIISRGPETSKISPKNNKMHFAHYKAYK</sequence>
<reference evidence="1" key="2">
    <citation type="journal article" date="2015" name="Fish Shellfish Immunol.">
        <title>Early steps in the European eel (Anguilla anguilla)-Vibrio vulnificus interaction in the gills: Role of the RtxA13 toxin.</title>
        <authorList>
            <person name="Callol A."/>
            <person name="Pajuelo D."/>
            <person name="Ebbesson L."/>
            <person name="Teles M."/>
            <person name="MacKenzie S."/>
            <person name="Amaro C."/>
        </authorList>
    </citation>
    <scope>NUCLEOTIDE SEQUENCE</scope>
</reference>
<protein>
    <submittedName>
        <fullName evidence="1">Uncharacterized protein</fullName>
    </submittedName>
</protein>